<dbReference type="OrthoDB" id="913984at2759"/>
<dbReference type="Proteomes" id="UP000507245">
    <property type="component" value="Unassembled WGS sequence"/>
</dbReference>
<accession>A0A6J5X7M4</accession>
<dbReference type="PANTHER" id="PTHR47481:SF9">
    <property type="entry name" value="RETROTRANSPOSON GAG DOMAIN-CONTAINING PROTEIN"/>
    <property type="match status" value="1"/>
</dbReference>
<evidence type="ECO:0008006" key="3">
    <source>
        <dbReference type="Google" id="ProtNLM"/>
    </source>
</evidence>
<protein>
    <recommendedName>
        <fullName evidence="3">Retrotransposon gag domain-containing protein</fullName>
    </recommendedName>
</protein>
<organism evidence="1 2">
    <name type="scientific">Prunus armeniaca</name>
    <name type="common">Apricot</name>
    <name type="synonym">Armeniaca vulgaris</name>
    <dbReference type="NCBI Taxonomy" id="36596"/>
    <lineage>
        <taxon>Eukaryota</taxon>
        <taxon>Viridiplantae</taxon>
        <taxon>Streptophyta</taxon>
        <taxon>Embryophyta</taxon>
        <taxon>Tracheophyta</taxon>
        <taxon>Spermatophyta</taxon>
        <taxon>Magnoliopsida</taxon>
        <taxon>eudicotyledons</taxon>
        <taxon>Gunneridae</taxon>
        <taxon>Pentapetalae</taxon>
        <taxon>rosids</taxon>
        <taxon>fabids</taxon>
        <taxon>Rosales</taxon>
        <taxon>Rosaceae</taxon>
        <taxon>Amygdaloideae</taxon>
        <taxon>Amygdaleae</taxon>
        <taxon>Prunus</taxon>
    </lineage>
</organism>
<gene>
    <name evidence="1" type="ORF">ORAREDHAP_LOCUS29060</name>
</gene>
<reference evidence="2" key="1">
    <citation type="journal article" date="2020" name="Genome Biol.">
        <title>Gamete binning: chromosome-level and haplotype-resolved genome assembly enabled by high-throughput single-cell sequencing of gamete genomes.</title>
        <authorList>
            <person name="Campoy J.A."/>
            <person name="Sun H."/>
            <person name="Goel M."/>
            <person name="Jiao W.-B."/>
            <person name="Folz-Donahue K."/>
            <person name="Wang N."/>
            <person name="Rubio M."/>
            <person name="Liu C."/>
            <person name="Kukat C."/>
            <person name="Ruiz D."/>
            <person name="Huettel B."/>
            <person name="Schneeberger K."/>
        </authorList>
    </citation>
    <scope>NUCLEOTIDE SEQUENCE [LARGE SCALE GENOMIC DNA]</scope>
    <source>
        <strain evidence="2">cv. Rojo Pasion</strain>
    </source>
</reference>
<sequence length="131" mass="15071">MPMISSSKSSKDSWEKLAKLYANRSESQVMHLKEHLTLLSRGTKPVYEYLQLLKSTTDELALIDVPITEDDLTIYALNDLRIDFKEISAAICARETAINFEELHDKFVDYEETLKRESTSSDTTQITENYT</sequence>
<dbReference type="AlphaFoldDB" id="A0A6J5X7M4"/>
<keyword evidence="2" id="KW-1185">Reference proteome</keyword>
<evidence type="ECO:0000313" key="1">
    <source>
        <dbReference type="EMBL" id="CAB4308871.1"/>
    </source>
</evidence>
<dbReference type="PANTHER" id="PTHR47481">
    <property type="match status" value="1"/>
</dbReference>
<dbReference type="EMBL" id="CAEKKB010000004">
    <property type="protein sequence ID" value="CAB4308871.1"/>
    <property type="molecule type" value="Genomic_DNA"/>
</dbReference>
<name>A0A6J5X7M4_PRUAR</name>
<dbReference type="Pfam" id="PF14223">
    <property type="entry name" value="Retrotran_gag_2"/>
    <property type="match status" value="1"/>
</dbReference>
<proteinExistence type="predicted"/>
<evidence type="ECO:0000313" key="2">
    <source>
        <dbReference type="Proteomes" id="UP000507245"/>
    </source>
</evidence>